<keyword evidence="1" id="KW-0472">Membrane</keyword>
<evidence type="ECO:0000313" key="2">
    <source>
        <dbReference type="EMBL" id="MPN40772.1"/>
    </source>
</evidence>
<sequence length="76" mass="8455">MKKGFIPVIIITIIAAAFLILYALGITMGLLDSNMPFIAVIFVAVIFLILLIMLAITLIERIKEIKGEDKDDISKY</sequence>
<accession>A0A645HQQ1</accession>
<dbReference type="AlphaFoldDB" id="A0A645HQQ1"/>
<gene>
    <name evidence="2" type="ORF">SDC9_188311</name>
</gene>
<protein>
    <submittedName>
        <fullName evidence="2">Uncharacterized protein</fullName>
    </submittedName>
</protein>
<feature type="transmembrane region" description="Helical" evidence="1">
    <location>
        <begin position="7"/>
        <end position="31"/>
    </location>
</feature>
<evidence type="ECO:0000256" key="1">
    <source>
        <dbReference type="SAM" id="Phobius"/>
    </source>
</evidence>
<proteinExistence type="predicted"/>
<comment type="caution">
    <text evidence="2">The sequence shown here is derived from an EMBL/GenBank/DDBJ whole genome shotgun (WGS) entry which is preliminary data.</text>
</comment>
<feature type="transmembrane region" description="Helical" evidence="1">
    <location>
        <begin position="37"/>
        <end position="59"/>
    </location>
</feature>
<reference evidence="2" key="1">
    <citation type="submission" date="2019-08" db="EMBL/GenBank/DDBJ databases">
        <authorList>
            <person name="Kucharzyk K."/>
            <person name="Murdoch R.W."/>
            <person name="Higgins S."/>
            <person name="Loffler F."/>
        </authorList>
    </citation>
    <scope>NUCLEOTIDE SEQUENCE</scope>
</reference>
<keyword evidence="1" id="KW-1133">Transmembrane helix</keyword>
<organism evidence="2">
    <name type="scientific">bioreactor metagenome</name>
    <dbReference type="NCBI Taxonomy" id="1076179"/>
    <lineage>
        <taxon>unclassified sequences</taxon>
        <taxon>metagenomes</taxon>
        <taxon>ecological metagenomes</taxon>
    </lineage>
</organism>
<dbReference type="EMBL" id="VSSQ01097389">
    <property type="protein sequence ID" value="MPN40772.1"/>
    <property type="molecule type" value="Genomic_DNA"/>
</dbReference>
<name>A0A645HQQ1_9ZZZZ</name>
<keyword evidence="1" id="KW-0812">Transmembrane</keyword>